<organism evidence="1 2">
    <name type="scientific">Gemmata palustris</name>
    <dbReference type="NCBI Taxonomy" id="2822762"/>
    <lineage>
        <taxon>Bacteria</taxon>
        <taxon>Pseudomonadati</taxon>
        <taxon>Planctomycetota</taxon>
        <taxon>Planctomycetia</taxon>
        <taxon>Gemmatales</taxon>
        <taxon>Gemmataceae</taxon>
        <taxon>Gemmata</taxon>
    </lineage>
</organism>
<dbReference type="EMBL" id="JAGKQQ010000001">
    <property type="protein sequence ID" value="MBP3959906.1"/>
    <property type="molecule type" value="Genomic_DNA"/>
</dbReference>
<name>A0ABS5C1Q8_9BACT</name>
<accession>A0ABS5C1Q8</accession>
<reference evidence="1 2" key="1">
    <citation type="submission" date="2021-04" db="EMBL/GenBank/DDBJ databases">
        <authorList>
            <person name="Ivanova A."/>
        </authorList>
    </citation>
    <scope>NUCLEOTIDE SEQUENCE [LARGE SCALE GENOMIC DNA]</scope>
    <source>
        <strain evidence="1 2">G18</strain>
    </source>
</reference>
<comment type="caution">
    <text evidence="1">The sequence shown here is derived from an EMBL/GenBank/DDBJ whole genome shotgun (WGS) entry which is preliminary data.</text>
</comment>
<proteinExistence type="predicted"/>
<protein>
    <submittedName>
        <fullName evidence="1">Uncharacterized protein</fullName>
    </submittedName>
</protein>
<keyword evidence="2" id="KW-1185">Reference proteome</keyword>
<evidence type="ECO:0000313" key="2">
    <source>
        <dbReference type="Proteomes" id="UP000676565"/>
    </source>
</evidence>
<evidence type="ECO:0000313" key="1">
    <source>
        <dbReference type="EMBL" id="MBP3959906.1"/>
    </source>
</evidence>
<dbReference type="Proteomes" id="UP000676565">
    <property type="component" value="Unassembled WGS sequence"/>
</dbReference>
<gene>
    <name evidence="1" type="ORF">J8F10_32065</name>
</gene>
<sequence length="77" mass="8571">MFPNPFVPLEWNPNWRTSTVRDLARHIDSTRDFGAMPILADALQDAGCEDEHVLGHCRASTPHARGCWVLDAVLGKS</sequence>